<dbReference type="RefSeq" id="XP_027774278.1">
    <property type="nucleotide sequence ID" value="XM_027918477.1"/>
</dbReference>
<dbReference type="InterPro" id="IPR012308">
    <property type="entry name" value="DNA_ligase_ATP-dep_N"/>
</dbReference>
<feature type="compositionally biased region" description="Basic and acidic residues" evidence="16">
    <location>
        <begin position="1221"/>
        <end position="1236"/>
    </location>
</feature>
<keyword evidence="5" id="KW-0479">Metal-binding</keyword>
<keyword evidence="13" id="KW-0539">Nucleus</keyword>
<evidence type="ECO:0000256" key="12">
    <source>
        <dbReference type="ARBA" id="ARBA00023204"/>
    </source>
</evidence>
<evidence type="ECO:0000256" key="9">
    <source>
        <dbReference type="ARBA" id="ARBA00022840"/>
    </source>
</evidence>
<evidence type="ECO:0000256" key="14">
    <source>
        <dbReference type="ARBA" id="ARBA00030676"/>
    </source>
</evidence>
<feature type="domain" description="BRCT" evidence="18">
    <location>
        <begin position="850"/>
        <end position="920"/>
    </location>
</feature>
<dbReference type="InterPro" id="IPR001357">
    <property type="entry name" value="BRCT_dom"/>
</dbReference>
<evidence type="ECO:0000313" key="19">
    <source>
        <dbReference type="Proteomes" id="UP000694930"/>
    </source>
</evidence>
<protein>
    <recommendedName>
        <fullName evidence="15">DNA ligase IV</fullName>
    </recommendedName>
    <alternativeName>
        <fullName evidence="14">Polydeoxyribonucleotide synthase [ATP] 4</fullName>
    </alternativeName>
</protein>
<dbReference type="InterPro" id="IPR044125">
    <property type="entry name" value="Adenylation_DNA_ligase_IV"/>
</dbReference>
<dbReference type="GeneID" id="107024819"/>
<feature type="region of interest" description="Disordered" evidence="16">
    <location>
        <begin position="1134"/>
        <end position="1166"/>
    </location>
</feature>
<feature type="region of interest" description="Disordered" evidence="16">
    <location>
        <begin position="1221"/>
        <end position="1246"/>
    </location>
</feature>
<evidence type="ECO:0000259" key="18">
    <source>
        <dbReference type="PROSITE" id="PS50172"/>
    </source>
</evidence>
<feature type="compositionally biased region" description="Basic and acidic residues" evidence="16">
    <location>
        <begin position="617"/>
        <end position="632"/>
    </location>
</feature>
<dbReference type="Gene3D" id="1.10.3260.10">
    <property type="entry name" value="DNA ligase, ATP-dependent, N-terminal domain"/>
    <property type="match status" value="1"/>
</dbReference>
<dbReference type="SUPFAM" id="SSF56091">
    <property type="entry name" value="DNA ligase/mRNA capping enzyme, catalytic domain"/>
    <property type="match status" value="1"/>
</dbReference>
<feature type="region of interest" description="Disordered" evidence="16">
    <location>
        <begin position="617"/>
        <end position="644"/>
    </location>
</feature>
<reference evidence="20" key="2">
    <citation type="submission" date="2025-08" db="UniProtKB">
        <authorList>
            <consortium name="RefSeq"/>
        </authorList>
    </citation>
    <scope>IDENTIFICATION</scope>
</reference>
<comment type="cofactor">
    <cofactor evidence="1">
        <name>Mg(2+)</name>
        <dbReference type="ChEBI" id="CHEBI:18420"/>
    </cofactor>
</comment>
<proteinExistence type="inferred from homology"/>
<dbReference type="CDD" id="cd17722">
    <property type="entry name" value="BRCT_DNA_ligase_IV_rpt1"/>
    <property type="match status" value="1"/>
</dbReference>
<keyword evidence="7" id="KW-0547">Nucleotide-binding</keyword>
<evidence type="ECO:0000256" key="7">
    <source>
        <dbReference type="ARBA" id="ARBA00022741"/>
    </source>
</evidence>
<keyword evidence="8" id="KW-0227">DNA damage</keyword>
<evidence type="ECO:0000256" key="5">
    <source>
        <dbReference type="ARBA" id="ARBA00022723"/>
    </source>
</evidence>
<keyword evidence="19" id="KW-1185">Reference proteome</keyword>
<organism evidence="19 20">
    <name type="scientific">Solanum pennellii</name>
    <name type="common">Tomato</name>
    <name type="synonym">Lycopersicon pennellii</name>
    <dbReference type="NCBI Taxonomy" id="28526"/>
    <lineage>
        <taxon>Eukaryota</taxon>
        <taxon>Viridiplantae</taxon>
        <taxon>Streptophyta</taxon>
        <taxon>Embryophyta</taxon>
        <taxon>Tracheophyta</taxon>
        <taxon>Spermatophyta</taxon>
        <taxon>Magnoliopsida</taxon>
        <taxon>eudicotyledons</taxon>
        <taxon>Gunneridae</taxon>
        <taxon>Pentapetalae</taxon>
        <taxon>asterids</taxon>
        <taxon>lamiids</taxon>
        <taxon>Solanales</taxon>
        <taxon>Solanaceae</taxon>
        <taxon>Solanoideae</taxon>
        <taxon>Solaneae</taxon>
        <taxon>Solanum</taxon>
        <taxon>Solanum subgen. Lycopersicon</taxon>
    </lineage>
</organism>
<dbReference type="PANTHER" id="PTHR45997">
    <property type="entry name" value="DNA LIGASE 4"/>
    <property type="match status" value="1"/>
</dbReference>
<feature type="domain" description="BRCT" evidence="18">
    <location>
        <begin position="661"/>
        <end position="749"/>
    </location>
</feature>
<evidence type="ECO:0000256" key="6">
    <source>
        <dbReference type="ARBA" id="ARBA00022737"/>
    </source>
</evidence>
<feature type="domain" description="ATP-dependent DNA ligase family profile" evidence="17">
    <location>
        <begin position="344"/>
        <end position="391"/>
    </location>
</feature>
<feature type="region of interest" description="Disordered" evidence="16">
    <location>
        <begin position="925"/>
        <end position="1122"/>
    </location>
</feature>
<evidence type="ECO:0000256" key="15">
    <source>
        <dbReference type="ARBA" id="ARBA00031942"/>
    </source>
</evidence>
<comment type="similarity">
    <text evidence="3">Belongs to the ATP-dependent DNA ligase family.</text>
</comment>
<keyword evidence="12" id="KW-0234">DNA repair</keyword>
<dbReference type="Pfam" id="PF01068">
    <property type="entry name" value="DNA_ligase_A_M"/>
    <property type="match status" value="1"/>
</dbReference>
<dbReference type="SUPFAM" id="SSF52113">
    <property type="entry name" value="BRCT domain"/>
    <property type="match status" value="2"/>
</dbReference>
<evidence type="ECO:0000256" key="16">
    <source>
        <dbReference type="SAM" id="MobiDB-lite"/>
    </source>
</evidence>
<feature type="compositionally biased region" description="Basic and acidic residues" evidence="16">
    <location>
        <begin position="931"/>
        <end position="963"/>
    </location>
</feature>
<evidence type="ECO:0000256" key="8">
    <source>
        <dbReference type="ARBA" id="ARBA00022763"/>
    </source>
</evidence>
<keyword evidence="4 20" id="KW-0436">Ligase</keyword>
<evidence type="ECO:0000256" key="2">
    <source>
        <dbReference type="ARBA" id="ARBA00004123"/>
    </source>
</evidence>
<evidence type="ECO:0000256" key="10">
    <source>
        <dbReference type="ARBA" id="ARBA00022842"/>
    </source>
</evidence>
<feature type="compositionally biased region" description="Polar residues" evidence="16">
    <location>
        <begin position="1134"/>
        <end position="1147"/>
    </location>
</feature>
<keyword evidence="11" id="KW-0233">DNA recombination</keyword>
<evidence type="ECO:0000259" key="17">
    <source>
        <dbReference type="PROSITE" id="PS50160"/>
    </source>
</evidence>
<evidence type="ECO:0000256" key="3">
    <source>
        <dbReference type="ARBA" id="ARBA00007572"/>
    </source>
</evidence>
<evidence type="ECO:0000256" key="4">
    <source>
        <dbReference type="ARBA" id="ARBA00022598"/>
    </source>
</evidence>
<dbReference type="InterPro" id="IPR036599">
    <property type="entry name" value="DNA_ligase_N_sf"/>
</dbReference>
<accession>A0ABM1VEW0</accession>
<feature type="compositionally biased region" description="Basic and acidic residues" evidence="16">
    <location>
        <begin position="1027"/>
        <end position="1057"/>
    </location>
</feature>
<dbReference type="Pfam" id="PF16589">
    <property type="entry name" value="BRCT_2"/>
    <property type="match status" value="1"/>
</dbReference>
<name>A0ABM1VEW0_SOLPN</name>
<sequence>MATSAVDGGGNSSGGGEDIKFSVMVSLFKWIQKSKSSVKKRSKFRKFMDTFCRKPQDNFVAMRLILPGLDRERGSYGLKEHVLATCLIDALAMSRDSDDARRLLNWRKGGPKTGSNAGNFSLVAAEVLQRRQGMASAGLTIKELNDFLDHLASSENRAEKTSILSDLIRKTNAQEMKWIIMIILKDLKLGISEKSIFHEFHPDAEDLFNVTCDLKLVCEKLRDRSQRHKRQDIEVGKPVRPQLALRVSNVSAAWKKLYGKEVVVECKFDGDRIQIHKNNSELNFFSRNFLDHQEYAHGMSDVITQNILADKCILDGEMLVWDASINRFAEFGSNQEIAKAAREGLDSDRQLCYVAFDILYVGDTSVIHRSLKERQEILQKVVKPRKGRLEILVPNGGLNAHRLSGEPCWSIIAHSVDDVDKFFKGTVENRFVSCSSILTLLSPTTRFLYYIYVILMHPTKQTPSVFDLGLKFPPFPSFVAQFLVGLAEPPAPNTYPRRFISFCRVGTGVSDEERNTIVTRLKPYFRKYEYPKQAPPTFYQVTNNAKERPDVWVESPEKSIIVSITSDIRTTRTEVFAAPYSLRFPRIDKVRYDKPWHECLDVQSFVDLVHSTNGTTQREDNYGVEQDHESKTIRSSRKREKKNVSAVPSHFVQTDVSRIKGETSMFSDMVFYFANVPSSHTLESLHKMVVEHGGAFSMNLNKSVTHCIAAESRGIKFQAAKLHGDVIQCSWLFDCCLQKKLLPLQPKYFLFLSDSTKKKMEAEVDEYSDSFYSDISIEEIKLLLRNIEHPEDSKTVEYYKKKYCPKDEWARFHGCCIYFFIPKQCLEYSDCKVLVELAMKRMKVEISVGGGKVGDNLFHATHVVVMSLPEIDVKFNEVLNSFSEAEKHVLYNTKLHVVGARWLEDSLKEDQKVLEESYSLKPSNFQMSISEKSRHDKQKGDSEKCKRPSSPDKHGGQIKEKGISDQGRAITLPKRGRKRDRGRPTGSATAKGKVGINIPRTVKRKVTSSRAKIHENESDESATSGLSRHDKQKGDSEKCKRPSSPDKHGGQIKEKGISDQGRAITLPKRGRKRDRGRPTGSATAKGKVGINIPRTVKRKVTSSRAKIHENESDESATSGEHLCNDEGEAAVGSYETTAVRSSGIQNEDVQDLELSEDGKTLPPGTAECSVISERLDKAHETSYGSGNIARGKDKVDEKLEDPVDPVQAMLLHMIPHLDSKPTRSIDALVKDDKPEADTNPSLKKKKKVSYKDVAGELLKDW</sequence>
<dbReference type="Gene3D" id="3.30.470.30">
    <property type="entry name" value="DNA ligase/mRNA capping enzyme"/>
    <property type="match status" value="1"/>
</dbReference>
<dbReference type="Gene3D" id="3.40.50.10190">
    <property type="entry name" value="BRCT domain"/>
    <property type="match status" value="2"/>
</dbReference>
<dbReference type="InterPro" id="IPR016059">
    <property type="entry name" value="DNA_ligase_ATP-dep_CS"/>
</dbReference>
<dbReference type="InterPro" id="IPR012310">
    <property type="entry name" value="DNA_ligase_ATP-dep_cent"/>
</dbReference>
<gene>
    <name evidence="20" type="primary">LOC107024819</name>
</gene>
<dbReference type="InterPro" id="IPR029710">
    <property type="entry name" value="LIG4"/>
</dbReference>
<evidence type="ECO:0000256" key="1">
    <source>
        <dbReference type="ARBA" id="ARBA00001946"/>
    </source>
</evidence>
<dbReference type="SUPFAM" id="SSF50249">
    <property type="entry name" value="Nucleic acid-binding proteins"/>
    <property type="match status" value="1"/>
</dbReference>
<dbReference type="SMART" id="SM00292">
    <property type="entry name" value="BRCT"/>
    <property type="match status" value="1"/>
</dbReference>
<dbReference type="Pfam" id="PF04675">
    <property type="entry name" value="DNA_ligase_A_N"/>
    <property type="match status" value="1"/>
</dbReference>
<dbReference type="PROSITE" id="PS00697">
    <property type="entry name" value="DNA_LIGASE_A1"/>
    <property type="match status" value="1"/>
</dbReference>
<dbReference type="InterPro" id="IPR036420">
    <property type="entry name" value="BRCT_dom_sf"/>
</dbReference>
<evidence type="ECO:0000256" key="11">
    <source>
        <dbReference type="ARBA" id="ARBA00023172"/>
    </source>
</evidence>
<dbReference type="PANTHER" id="PTHR45997:SF1">
    <property type="entry name" value="DNA LIGASE 4"/>
    <property type="match status" value="1"/>
</dbReference>
<evidence type="ECO:0000313" key="20">
    <source>
        <dbReference type="RefSeq" id="XP_027774278.1"/>
    </source>
</evidence>
<dbReference type="Gene3D" id="2.40.50.140">
    <property type="entry name" value="Nucleic acid-binding proteins"/>
    <property type="match status" value="1"/>
</dbReference>
<reference evidence="19" key="1">
    <citation type="journal article" date="2014" name="Nat. Genet.">
        <title>The genome of the stress-tolerant wild tomato species Solanum pennellii.</title>
        <authorList>
            <person name="Bolger A."/>
            <person name="Scossa F."/>
            <person name="Bolger M.E."/>
            <person name="Lanz C."/>
            <person name="Maumus F."/>
            <person name="Tohge T."/>
            <person name="Quesneville H."/>
            <person name="Alseekh S."/>
            <person name="Sorensen I."/>
            <person name="Lichtenstein G."/>
            <person name="Fich E.A."/>
            <person name="Conte M."/>
            <person name="Keller H."/>
            <person name="Schneeberger K."/>
            <person name="Schwacke R."/>
            <person name="Ofner I."/>
            <person name="Vrebalov J."/>
            <person name="Xu Y."/>
            <person name="Osorio S."/>
            <person name="Aflitos S.A."/>
            <person name="Schijlen E."/>
            <person name="Jimenez-Gomez J.M."/>
            <person name="Ryngajllo M."/>
            <person name="Kimura S."/>
            <person name="Kumar R."/>
            <person name="Koenig D."/>
            <person name="Headland L.R."/>
            <person name="Maloof J.N."/>
            <person name="Sinha N."/>
            <person name="van Ham R.C."/>
            <person name="Lankhorst R.K."/>
            <person name="Mao L."/>
            <person name="Vogel A."/>
            <person name="Arsova B."/>
            <person name="Panstruga R."/>
            <person name="Fei Z."/>
            <person name="Rose J.K."/>
            <person name="Zamir D."/>
            <person name="Carrari F."/>
            <person name="Giovannoni J.J."/>
            <person name="Weigel D."/>
            <person name="Usadel B."/>
            <person name="Fernie A.R."/>
        </authorList>
    </citation>
    <scope>NUCLEOTIDE SEQUENCE [LARGE SCALE GENOMIC DNA]</scope>
    <source>
        <strain evidence="19">cv. LA0716</strain>
    </source>
</reference>
<dbReference type="Proteomes" id="UP000694930">
    <property type="component" value="Chromosome 7"/>
</dbReference>
<keyword evidence="9" id="KW-0067">ATP-binding</keyword>
<dbReference type="PROSITE" id="PS50172">
    <property type="entry name" value="BRCT"/>
    <property type="match status" value="2"/>
</dbReference>
<evidence type="ECO:0000256" key="13">
    <source>
        <dbReference type="ARBA" id="ARBA00023242"/>
    </source>
</evidence>
<dbReference type="SUPFAM" id="SSF117018">
    <property type="entry name" value="ATP-dependent DNA ligase DNA-binding domain"/>
    <property type="match status" value="1"/>
</dbReference>
<dbReference type="InterPro" id="IPR012340">
    <property type="entry name" value="NA-bd_OB-fold"/>
</dbReference>
<dbReference type="Pfam" id="PF04679">
    <property type="entry name" value="DNA_ligase_A_C"/>
    <property type="match status" value="1"/>
</dbReference>
<dbReference type="CDD" id="cd07903">
    <property type="entry name" value="Adenylation_DNA_ligase_IV"/>
    <property type="match status" value="1"/>
</dbReference>
<dbReference type="PROSITE" id="PS50160">
    <property type="entry name" value="DNA_LIGASE_A3"/>
    <property type="match status" value="1"/>
</dbReference>
<dbReference type="InterPro" id="IPR012309">
    <property type="entry name" value="DNA_ligase_ATP-dep_C"/>
</dbReference>
<keyword evidence="6" id="KW-0677">Repeat</keyword>
<dbReference type="GO" id="GO:0016874">
    <property type="term" value="F:ligase activity"/>
    <property type="evidence" value="ECO:0007669"/>
    <property type="project" value="UniProtKB-KW"/>
</dbReference>
<comment type="subcellular location">
    <subcellularLocation>
        <location evidence="2">Nucleus</location>
    </subcellularLocation>
</comment>
<keyword evidence="10" id="KW-0460">Magnesium</keyword>